<feature type="transmembrane region" description="Helical" evidence="1">
    <location>
        <begin position="252"/>
        <end position="274"/>
    </location>
</feature>
<evidence type="ECO:0000313" key="3">
    <source>
        <dbReference type="Proteomes" id="UP000241890"/>
    </source>
</evidence>
<feature type="transmembrane region" description="Helical" evidence="1">
    <location>
        <begin position="155"/>
        <end position="177"/>
    </location>
</feature>
<dbReference type="Pfam" id="PF18948">
    <property type="entry name" value="DUF5692"/>
    <property type="match status" value="1"/>
</dbReference>
<protein>
    <submittedName>
        <fullName evidence="2">Uncharacterized protein</fullName>
    </submittedName>
</protein>
<dbReference type="EMBL" id="BEYU01000012">
    <property type="protein sequence ID" value="GBG25508.1"/>
    <property type="molecule type" value="Genomic_DNA"/>
</dbReference>
<comment type="caution">
    <text evidence="2">The sequence shown here is derived from an EMBL/GenBank/DDBJ whole genome shotgun (WGS) entry which is preliminary data.</text>
</comment>
<feature type="transmembrane region" description="Helical" evidence="1">
    <location>
        <begin position="116"/>
        <end position="134"/>
    </location>
</feature>
<feature type="transmembrane region" description="Helical" evidence="1">
    <location>
        <begin position="90"/>
        <end position="110"/>
    </location>
</feature>
<dbReference type="Proteomes" id="UP000241890">
    <property type="component" value="Unassembled WGS sequence"/>
</dbReference>
<feature type="transmembrane region" description="Helical" evidence="1">
    <location>
        <begin position="44"/>
        <end position="69"/>
    </location>
</feature>
<reference evidence="2 3" key="1">
    <citation type="submission" date="2017-12" db="EMBL/GenBank/DDBJ databases">
        <title>Sequencing, de novo assembly and annotation of complete genome of a new Thraustochytrid species, strain FCC1311.</title>
        <authorList>
            <person name="Sedici K."/>
            <person name="Godart F."/>
            <person name="Aiese Cigliano R."/>
            <person name="Sanseverino W."/>
            <person name="Barakat M."/>
            <person name="Ortet P."/>
            <person name="Marechal E."/>
            <person name="Cagnac O."/>
            <person name="Amato A."/>
        </authorList>
    </citation>
    <scope>NUCLEOTIDE SEQUENCE [LARGE SCALE GENOMIC DNA]</scope>
</reference>
<keyword evidence="1" id="KW-1133">Transmembrane helix</keyword>
<feature type="transmembrane region" description="Helical" evidence="1">
    <location>
        <begin position="314"/>
        <end position="336"/>
    </location>
</feature>
<dbReference type="InParanoid" id="A0A2R5G6T8"/>
<accession>A0A2R5G6T8</accession>
<dbReference type="InterPro" id="IPR043747">
    <property type="entry name" value="DUF5692"/>
</dbReference>
<evidence type="ECO:0000313" key="2">
    <source>
        <dbReference type="EMBL" id="GBG25508.1"/>
    </source>
</evidence>
<keyword evidence="1" id="KW-0472">Membrane</keyword>
<keyword evidence="3" id="KW-1185">Reference proteome</keyword>
<keyword evidence="1" id="KW-0812">Transmembrane</keyword>
<organism evidence="2 3">
    <name type="scientific">Hondaea fermentalgiana</name>
    <dbReference type="NCBI Taxonomy" id="2315210"/>
    <lineage>
        <taxon>Eukaryota</taxon>
        <taxon>Sar</taxon>
        <taxon>Stramenopiles</taxon>
        <taxon>Bigyra</taxon>
        <taxon>Labyrinthulomycetes</taxon>
        <taxon>Thraustochytrida</taxon>
        <taxon>Thraustochytriidae</taxon>
        <taxon>Hondaea</taxon>
    </lineage>
</organism>
<gene>
    <name evidence="2" type="ORF">FCC1311_017272</name>
</gene>
<feature type="transmembrane region" description="Helical" evidence="1">
    <location>
        <begin position="189"/>
        <end position="206"/>
    </location>
</feature>
<sequence length="383" mass="42387">MGDDAASAAAMGRMLAVTSEADGFIINTTHGTFESPIDGSLSDMLFAAAGASSPAGALMLTIFIGSWILQPIALVHTTVFFRVFGVRSDFLGNLLLGVLLPMGIVASTVLVGRDAFVWMKILSLIGASTIFLLIKHVFPPPNRIVQLPILGETRMNVLYSVLGHGVFMVNMVEEFVWELFLLQKKPYNIINGCNGVVLTIMVVMYAKRYGFSVMERYDETTREIRANLSPLFIVAYTLWNIEYNAVYHPEKAMYYVITSLLLPLLAAILGLHDWLEIRVISALHAFILRISPVKISSSVNATLFLGSLGFESEIFRYVFSSTAAFATLAVVVEVVARINRGRKHFDGPFNITSLISVDERHPERYYRDGDERGKSGRIMASDI</sequence>
<proteinExistence type="predicted"/>
<name>A0A2R5G6T8_9STRA</name>
<evidence type="ECO:0000256" key="1">
    <source>
        <dbReference type="SAM" id="Phobius"/>
    </source>
</evidence>
<dbReference type="AlphaFoldDB" id="A0A2R5G6T8"/>